<dbReference type="EMBL" id="JANIAM010000021">
    <property type="protein sequence ID" value="MDD2114525.1"/>
    <property type="molecule type" value="Genomic_DNA"/>
</dbReference>
<comment type="caution">
    <text evidence="1">The sequence shown here is derived from an EMBL/GenBank/DDBJ whole genome shotgun (WGS) entry which is preliminary data.</text>
</comment>
<dbReference type="Proteomes" id="UP001150728">
    <property type="component" value="Unassembled WGS sequence"/>
</dbReference>
<dbReference type="Pfam" id="PF09482">
    <property type="entry name" value="OrgA_MxiK"/>
    <property type="match status" value="1"/>
</dbReference>
<organism evidence="1 2">
    <name type="scientific">Pseudomonas asiatica</name>
    <dbReference type="NCBI Taxonomy" id="2219225"/>
    <lineage>
        <taxon>Bacteria</taxon>
        <taxon>Pseudomonadati</taxon>
        <taxon>Pseudomonadota</taxon>
        <taxon>Gammaproteobacteria</taxon>
        <taxon>Pseudomonadales</taxon>
        <taxon>Pseudomonadaceae</taxon>
        <taxon>Pseudomonas</taxon>
    </lineage>
</organism>
<accession>A0A9X4DE55</accession>
<evidence type="ECO:0008006" key="3">
    <source>
        <dbReference type="Google" id="ProtNLM"/>
    </source>
</evidence>
<dbReference type="AlphaFoldDB" id="A0A9X4DE55"/>
<dbReference type="InterPro" id="IPR013388">
    <property type="entry name" value="T3SS_OrgA/MxiK"/>
</dbReference>
<evidence type="ECO:0000313" key="2">
    <source>
        <dbReference type="Proteomes" id="UP001150728"/>
    </source>
</evidence>
<evidence type="ECO:0000313" key="1">
    <source>
        <dbReference type="EMBL" id="MDD2114525.1"/>
    </source>
</evidence>
<gene>
    <name evidence="1" type="ORF">NP554_22345</name>
</gene>
<name>A0A9X4DE55_9PSED</name>
<dbReference type="RefSeq" id="WP_137164397.1">
    <property type="nucleotide sequence ID" value="NZ_CP128558.1"/>
</dbReference>
<reference evidence="1" key="1">
    <citation type="submission" date="2022-07" db="EMBL/GenBank/DDBJ databases">
        <title>Multi-strain Analysis of Pseudomonas putida Reveals Metabolic and Genetic Diversity.</title>
        <authorList>
            <person name="Monk J.M."/>
        </authorList>
    </citation>
    <scope>NUCLEOTIDE SEQUENCE</scope>
    <source>
        <strain evidence="1">17633</strain>
    </source>
</reference>
<proteinExistence type="predicted"/>
<sequence>MLRGTEALRAVLQQPLDYLHPHRGVMPALFGEPAARALLNQSLLKGLKLSCPDPQQIERNPWTDCWVAHWRDLPAIARLMGAHLLWPQLARGARMRQLDASTRAFARIELGNRPTVAICEAQALEPSLDALGLAALTAWRHYIPEALMQRLFLQFSPRVVEVQQTLPILAPNSSLFILAVQHARIHQNAC</sequence>
<protein>
    <recommendedName>
        <fullName evidence="3">Oxygen-regulated invasion protein OrgA</fullName>
    </recommendedName>
</protein>